<evidence type="ECO:0000256" key="6">
    <source>
        <dbReference type="ARBA" id="ARBA00024695"/>
    </source>
</evidence>
<feature type="compositionally biased region" description="Basic and acidic residues" evidence="7">
    <location>
        <begin position="339"/>
        <end position="364"/>
    </location>
</feature>
<dbReference type="Proteomes" id="UP000070133">
    <property type="component" value="Unassembled WGS sequence"/>
</dbReference>
<keyword evidence="4" id="KW-0698">rRNA processing</keyword>
<evidence type="ECO:0000313" key="9">
    <source>
        <dbReference type="Proteomes" id="UP000070133"/>
    </source>
</evidence>
<name>A0A139HYY6_9PEZI</name>
<dbReference type="GO" id="GO:0032040">
    <property type="term" value="C:small-subunit processome"/>
    <property type="evidence" value="ECO:0007669"/>
    <property type="project" value="InterPro"/>
</dbReference>
<feature type="region of interest" description="Disordered" evidence="7">
    <location>
        <begin position="326"/>
        <end position="460"/>
    </location>
</feature>
<evidence type="ECO:0008006" key="10">
    <source>
        <dbReference type="Google" id="ProtNLM"/>
    </source>
</evidence>
<feature type="compositionally biased region" description="Basic and acidic residues" evidence="7">
    <location>
        <begin position="949"/>
        <end position="970"/>
    </location>
</feature>
<feature type="compositionally biased region" description="Basic and acidic residues" evidence="7">
    <location>
        <begin position="130"/>
        <end position="152"/>
    </location>
</feature>
<accession>A0A139HYY6</accession>
<dbReference type="OrthoDB" id="441771at2759"/>
<proteinExistence type="inferred from homology"/>
<dbReference type="Pfam" id="PF04147">
    <property type="entry name" value="Nop14"/>
    <property type="match status" value="2"/>
</dbReference>
<sequence length="1355" mass="150204">MPPSQLKRLKQSLRDQGITGPQKSKKQKKQLSQQKENRTRNDRAAALQNIRDSFNPFELKPTNARPEKFQSATQNGPKGAYKAALHRPGLTKSAGEEMRRSTLLPEMRRRNKVGGLVDRRIGEGDAGMTPEEKAVQRFAREKERAAKGKSLFDLEGSDDDATTGFKLTHGGKGLDGLEGDDFGESVSGGSDDESDDGFMRKKRRRSDIEEDEAEDLENGAEEQPERKKTKKEVMEEIIAKSKMHKYERQKAKEDDDDLREELDKGWADIEALLQGVKKPPPPPRQSEPAAATSNAPTINPDRQRLLDGMDRDKADKEYDVYLKKLANEARAQPSNKSLTAEEKAEKEAKRLKALEEKRLRRMQGEDVSEDDAEAKNEDIEAEGDEDIPDEAADFGFTSTIPPKKQKTEQLVLDDEDEFALEDDLVASNDEIEDIELSDEEESGSDGEDEVNGEQKPPADEEDEFVKDILGADMVKAASGANGTPVATGPRISYTYPCPRSHAELLDVVKDLPVEQLTTVVQRIRALYHPSLSASNKESMADFSSALVDHLSWMADQNQPIAIIEQIIRHLHSLSRTYPSQIGEAFRRHIAAFGERGQPSSGDLVQLTAISSIYPTSDHWHQVVTPTITTMAKWLALNTPSSSKPPSAKALSIGAFLVALCLKYQRLSRRYIPEAIRFTQRALASKVDVGLLAAHVANLTAMADLWKDKTAFIEIFKPSLPLLKRLNHKGAHTHISVLIQQARQRRRPLELHHHKKLSIRASIPKFVEDFNPDKHYDPDKERSDANKLQKEYKRERKGALRELRKDANFIAREQLKEKRERDAEYEKKYRRLIAEEKSVLRMSSAYKGSHRRLKEICVLFQLKKNHYGSFKTLAIHHLRKNTTAISREEPVNGVPHRPTVKLAVSFLTTYGPALWPANSNFRSHLLKADLGIWGKKLGLETPSYVKDASMSREARAKYRKENGDRDPRGDLEISNSKLGKLMSEYFDALLHTIDDEGRDGELDGDDILNAILGRGKSDGDGSNETDDTVIADAADESVSRESSPEEPLSATFRRKKAQLPNAGGTLAIDTTRGNTGALPSASLNSTRQLETSNSASRESSPDTPLVVERVHRLLTHRSMNKVTPAEDIVALSASLQQNRATAADLIASVSQPETEATQSVAAGSASLINSLVHEPSNLNASPGADVEVASEQNIYYQPRAFINDDSNTANNHDQPCQLAINPTLLSSTPLSTSAMTQPSTHQIGHGTQAQVSTAPRPGSTTRRCIPPPAHLSSARSSSKRPSRSSFGGGPSKRMATLAMAPPPRPDHPLPPHLWTPITAESTWRPTPEVTGDWEGMRQRLQRMKIASGGIGGLPRV</sequence>
<reference evidence="8 9" key="1">
    <citation type="submission" date="2015-07" db="EMBL/GenBank/DDBJ databases">
        <title>Comparative genomics of the Sigatoka disease complex on banana suggests a link between parallel evolutionary changes in Pseudocercospora fijiensis and Pseudocercospora eumusae and increased virulence on the banana host.</title>
        <authorList>
            <person name="Chang T.-C."/>
            <person name="Salvucci A."/>
            <person name="Crous P.W."/>
            <person name="Stergiopoulos I."/>
        </authorList>
    </citation>
    <scope>NUCLEOTIDE SEQUENCE [LARGE SCALE GENOMIC DNA]</scope>
    <source>
        <strain evidence="8 9">CBS 114824</strain>
    </source>
</reference>
<dbReference type="EMBL" id="LFZN01000001">
    <property type="protein sequence ID" value="KXT07637.1"/>
    <property type="molecule type" value="Genomic_DNA"/>
</dbReference>
<evidence type="ECO:0000256" key="1">
    <source>
        <dbReference type="ARBA" id="ARBA00004604"/>
    </source>
</evidence>
<comment type="similarity">
    <text evidence="2">Belongs to the NOP14 family.</text>
</comment>
<evidence type="ECO:0000313" key="8">
    <source>
        <dbReference type="EMBL" id="KXT07637.1"/>
    </source>
</evidence>
<evidence type="ECO:0000256" key="7">
    <source>
        <dbReference type="SAM" id="MobiDB-lite"/>
    </source>
</evidence>
<evidence type="ECO:0000256" key="5">
    <source>
        <dbReference type="ARBA" id="ARBA00023242"/>
    </source>
</evidence>
<dbReference type="STRING" id="321146.A0A139HYY6"/>
<comment type="caution">
    <text evidence="8">The sequence shown here is derived from an EMBL/GenBank/DDBJ whole genome shotgun (WGS) entry which is preliminary data.</text>
</comment>
<evidence type="ECO:0000256" key="2">
    <source>
        <dbReference type="ARBA" id="ARBA00007466"/>
    </source>
</evidence>
<feature type="region of interest" description="Disordered" evidence="7">
    <location>
        <begin position="1"/>
        <end position="312"/>
    </location>
</feature>
<evidence type="ECO:0000256" key="3">
    <source>
        <dbReference type="ARBA" id="ARBA00022517"/>
    </source>
</evidence>
<feature type="region of interest" description="Disordered" evidence="7">
    <location>
        <begin position="1032"/>
        <end position="1102"/>
    </location>
</feature>
<evidence type="ECO:0000256" key="4">
    <source>
        <dbReference type="ARBA" id="ARBA00022552"/>
    </source>
</evidence>
<organism evidence="8 9">
    <name type="scientific">Pseudocercospora eumusae</name>
    <dbReference type="NCBI Taxonomy" id="321146"/>
    <lineage>
        <taxon>Eukaryota</taxon>
        <taxon>Fungi</taxon>
        <taxon>Dikarya</taxon>
        <taxon>Ascomycota</taxon>
        <taxon>Pezizomycotina</taxon>
        <taxon>Dothideomycetes</taxon>
        <taxon>Dothideomycetidae</taxon>
        <taxon>Mycosphaerellales</taxon>
        <taxon>Mycosphaerellaceae</taxon>
        <taxon>Pseudocercospora</taxon>
    </lineage>
</organism>
<feature type="region of interest" description="Disordered" evidence="7">
    <location>
        <begin position="949"/>
        <end position="971"/>
    </location>
</feature>
<feature type="compositionally biased region" description="Polar residues" evidence="7">
    <location>
        <begin position="1233"/>
        <end position="1261"/>
    </location>
</feature>
<feature type="compositionally biased region" description="Polar residues" evidence="7">
    <location>
        <begin position="1080"/>
        <end position="1101"/>
    </location>
</feature>
<keyword evidence="3" id="KW-0690">Ribosome biogenesis</keyword>
<feature type="compositionally biased region" description="Basic and acidic residues" evidence="7">
    <location>
        <begin position="301"/>
        <end position="312"/>
    </location>
</feature>
<dbReference type="PANTHER" id="PTHR23183:SF0">
    <property type="entry name" value="NUCLEOLAR PROTEIN 14"/>
    <property type="match status" value="1"/>
</dbReference>
<keyword evidence="5" id="KW-0539">Nucleus</keyword>
<feature type="compositionally biased region" description="Acidic residues" evidence="7">
    <location>
        <begin position="208"/>
        <end position="222"/>
    </location>
</feature>
<protein>
    <recommendedName>
        <fullName evidence="10">Nop14-like protein</fullName>
    </recommendedName>
</protein>
<dbReference type="InterPro" id="IPR007276">
    <property type="entry name" value="Nop14"/>
</dbReference>
<dbReference type="PANTHER" id="PTHR23183">
    <property type="entry name" value="NOP14"/>
    <property type="match status" value="1"/>
</dbReference>
<comment type="function">
    <text evidence="6">Involved in nucleolar processing of pre-18S ribosomal RNA. Has a role in the nuclear export of 40S pre-ribosomal subunit to the cytoplasm.</text>
</comment>
<feature type="compositionally biased region" description="Acidic residues" evidence="7">
    <location>
        <begin position="379"/>
        <end position="392"/>
    </location>
</feature>
<dbReference type="GO" id="GO:0030692">
    <property type="term" value="C:Noc4p-Nop14p complex"/>
    <property type="evidence" value="ECO:0007669"/>
    <property type="project" value="TreeGrafter"/>
</dbReference>
<keyword evidence="9" id="KW-1185">Reference proteome</keyword>
<feature type="compositionally biased region" description="Basic and acidic residues" evidence="7">
    <location>
        <begin position="223"/>
        <end position="253"/>
    </location>
</feature>
<feature type="region of interest" description="Disordered" evidence="7">
    <location>
        <begin position="769"/>
        <end position="791"/>
    </location>
</feature>
<comment type="subcellular location">
    <subcellularLocation>
        <location evidence="1">Nucleus</location>
        <location evidence="1">Nucleolus</location>
    </subcellularLocation>
</comment>
<gene>
    <name evidence="8" type="ORF">AC578_10186</name>
</gene>
<dbReference type="GO" id="GO:0030490">
    <property type="term" value="P:maturation of SSU-rRNA"/>
    <property type="evidence" value="ECO:0007669"/>
    <property type="project" value="TreeGrafter"/>
</dbReference>
<feature type="compositionally biased region" description="Acidic residues" evidence="7">
    <location>
        <begin position="411"/>
        <end position="451"/>
    </location>
</feature>
<feature type="region of interest" description="Disordered" evidence="7">
    <location>
        <begin position="1228"/>
        <end position="1329"/>
    </location>
</feature>